<feature type="compositionally biased region" description="Low complexity" evidence="1">
    <location>
        <begin position="1"/>
        <end position="12"/>
    </location>
</feature>
<organism evidence="2 3">
    <name type="scientific">Zizania palustris</name>
    <name type="common">Northern wild rice</name>
    <dbReference type="NCBI Taxonomy" id="103762"/>
    <lineage>
        <taxon>Eukaryota</taxon>
        <taxon>Viridiplantae</taxon>
        <taxon>Streptophyta</taxon>
        <taxon>Embryophyta</taxon>
        <taxon>Tracheophyta</taxon>
        <taxon>Spermatophyta</taxon>
        <taxon>Magnoliopsida</taxon>
        <taxon>Liliopsida</taxon>
        <taxon>Poales</taxon>
        <taxon>Poaceae</taxon>
        <taxon>BOP clade</taxon>
        <taxon>Oryzoideae</taxon>
        <taxon>Oryzeae</taxon>
        <taxon>Zizaniinae</taxon>
        <taxon>Zizania</taxon>
    </lineage>
</organism>
<accession>A0A8J5W1A7</accession>
<keyword evidence="3" id="KW-1185">Reference proteome</keyword>
<name>A0A8J5W1A7_ZIZPA</name>
<dbReference type="EMBL" id="JAAALK010000283">
    <property type="protein sequence ID" value="KAG8069513.1"/>
    <property type="molecule type" value="Genomic_DNA"/>
</dbReference>
<protein>
    <submittedName>
        <fullName evidence="2">Uncharacterized protein</fullName>
    </submittedName>
</protein>
<proteinExistence type="predicted"/>
<evidence type="ECO:0000256" key="1">
    <source>
        <dbReference type="SAM" id="MobiDB-lite"/>
    </source>
</evidence>
<comment type="caution">
    <text evidence="2">The sequence shown here is derived from an EMBL/GenBank/DDBJ whole genome shotgun (WGS) entry which is preliminary data.</text>
</comment>
<feature type="region of interest" description="Disordered" evidence="1">
    <location>
        <begin position="1"/>
        <end position="53"/>
    </location>
</feature>
<sequence>MSSPSSLGIRSSSSKESEERESSIQMGREFEGYLLQDDEGESQATARDSLREVVEDDVVAPSKPVVVDLEPELGNPNSSVIRVVAIEVRASTSATPAQTSGDDLEEYLWMYEFLGDPEILPQGVDGDASRSGVARLLFHSELRLQLSGTLRDEAGFIHELCMLVDFLGFVHEPAFHRIFPDANESYCEVTVVICPSPTQPAFYTHGVGGPSFVVASQGNTLQALTELWVIYDSQLYDTNYRFVPMRTPGNPHSVYISTLSQRHSVVGHMICLLEAMDELHTEALLDANGQRNTIDFYRHSSEDLNHENGELRRRVQQGHRLAAEAEELRRQNELLHQSVADTTQLRHQIR</sequence>
<evidence type="ECO:0000313" key="3">
    <source>
        <dbReference type="Proteomes" id="UP000729402"/>
    </source>
</evidence>
<reference evidence="2" key="2">
    <citation type="submission" date="2021-02" db="EMBL/GenBank/DDBJ databases">
        <authorList>
            <person name="Kimball J.A."/>
            <person name="Haas M.W."/>
            <person name="Macchietto M."/>
            <person name="Kono T."/>
            <person name="Duquette J."/>
            <person name="Shao M."/>
        </authorList>
    </citation>
    <scope>NUCLEOTIDE SEQUENCE</scope>
    <source>
        <tissue evidence="2">Fresh leaf tissue</tissue>
    </source>
</reference>
<evidence type="ECO:0000313" key="2">
    <source>
        <dbReference type="EMBL" id="KAG8069513.1"/>
    </source>
</evidence>
<dbReference type="AlphaFoldDB" id="A0A8J5W1A7"/>
<gene>
    <name evidence="2" type="ORF">GUJ93_ZPchr0006g41937</name>
</gene>
<feature type="compositionally biased region" description="Basic and acidic residues" evidence="1">
    <location>
        <begin position="13"/>
        <end position="22"/>
    </location>
</feature>
<reference evidence="2" key="1">
    <citation type="journal article" date="2021" name="bioRxiv">
        <title>Whole Genome Assembly and Annotation of Northern Wild Rice, Zizania palustris L., Supports a Whole Genome Duplication in the Zizania Genus.</title>
        <authorList>
            <person name="Haas M."/>
            <person name="Kono T."/>
            <person name="Macchietto M."/>
            <person name="Millas R."/>
            <person name="McGilp L."/>
            <person name="Shao M."/>
            <person name="Duquette J."/>
            <person name="Hirsch C.N."/>
            <person name="Kimball J."/>
        </authorList>
    </citation>
    <scope>NUCLEOTIDE SEQUENCE</scope>
    <source>
        <tissue evidence="2">Fresh leaf tissue</tissue>
    </source>
</reference>
<dbReference type="Proteomes" id="UP000729402">
    <property type="component" value="Unassembled WGS sequence"/>
</dbReference>